<organism evidence="1">
    <name type="scientific">Anguilla anguilla</name>
    <name type="common">European freshwater eel</name>
    <name type="synonym">Muraena anguilla</name>
    <dbReference type="NCBI Taxonomy" id="7936"/>
    <lineage>
        <taxon>Eukaryota</taxon>
        <taxon>Metazoa</taxon>
        <taxon>Chordata</taxon>
        <taxon>Craniata</taxon>
        <taxon>Vertebrata</taxon>
        <taxon>Euteleostomi</taxon>
        <taxon>Actinopterygii</taxon>
        <taxon>Neopterygii</taxon>
        <taxon>Teleostei</taxon>
        <taxon>Anguilliformes</taxon>
        <taxon>Anguillidae</taxon>
        <taxon>Anguilla</taxon>
    </lineage>
</organism>
<reference evidence="1" key="1">
    <citation type="submission" date="2014-11" db="EMBL/GenBank/DDBJ databases">
        <authorList>
            <person name="Amaro Gonzalez C."/>
        </authorList>
    </citation>
    <scope>NUCLEOTIDE SEQUENCE</scope>
</reference>
<dbReference type="AlphaFoldDB" id="A0A0E9TPJ7"/>
<evidence type="ECO:0000313" key="1">
    <source>
        <dbReference type="EMBL" id="JAH55649.1"/>
    </source>
</evidence>
<sequence>MAFLASACSSGCSGTGWRV</sequence>
<protein>
    <submittedName>
        <fullName evidence="1">Uncharacterized protein</fullName>
    </submittedName>
</protein>
<proteinExistence type="predicted"/>
<dbReference type="EMBL" id="GBXM01052928">
    <property type="protein sequence ID" value="JAH55649.1"/>
    <property type="molecule type" value="Transcribed_RNA"/>
</dbReference>
<reference evidence="1" key="2">
    <citation type="journal article" date="2015" name="Fish Shellfish Immunol.">
        <title>Early steps in the European eel (Anguilla anguilla)-Vibrio vulnificus interaction in the gills: Role of the RtxA13 toxin.</title>
        <authorList>
            <person name="Callol A."/>
            <person name="Pajuelo D."/>
            <person name="Ebbesson L."/>
            <person name="Teles M."/>
            <person name="MacKenzie S."/>
            <person name="Amaro C."/>
        </authorList>
    </citation>
    <scope>NUCLEOTIDE SEQUENCE</scope>
</reference>
<name>A0A0E9TPJ7_ANGAN</name>
<accession>A0A0E9TPJ7</accession>